<dbReference type="SUPFAM" id="SSF52402">
    <property type="entry name" value="Adenine nucleotide alpha hydrolases-like"/>
    <property type="match status" value="2"/>
</dbReference>
<dbReference type="CDD" id="cd00293">
    <property type="entry name" value="USP-like"/>
    <property type="match status" value="2"/>
</dbReference>
<dbReference type="RefSeq" id="WP_132647872.1">
    <property type="nucleotide sequence ID" value="NZ_CP181386.1"/>
</dbReference>
<dbReference type="PANTHER" id="PTHR46268">
    <property type="entry name" value="STRESS RESPONSE PROTEIN NHAX"/>
    <property type="match status" value="1"/>
</dbReference>
<dbReference type="OrthoDB" id="9792500at2"/>
<evidence type="ECO:0000313" key="4">
    <source>
        <dbReference type="Proteomes" id="UP000295106"/>
    </source>
</evidence>
<dbReference type="EMBL" id="SLXD01000008">
    <property type="protein sequence ID" value="TCP01815.1"/>
    <property type="molecule type" value="Genomic_DNA"/>
</dbReference>
<evidence type="ECO:0000259" key="2">
    <source>
        <dbReference type="Pfam" id="PF00582"/>
    </source>
</evidence>
<evidence type="ECO:0000313" key="3">
    <source>
        <dbReference type="EMBL" id="TCP01815.1"/>
    </source>
</evidence>
<dbReference type="InterPro" id="IPR006015">
    <property type="entry name" value="Universal_stress_UspA"/>
</dbReference>
<dbReference type="PRINTS" id="PR01438">
    <property type="entry name" value="UNVRSLSTRESS"/>
</dbReference>
<accession>A0A4R2M9Y5</accession>
<comment type="caution">
    <text evidence="3">The sequence shown here is derived from an EMBL/GenBank/DDBJ whole genome shotgun (WGS) entry which is preliminary data.</text>
</comment>
<dbReference type="Pfam" id="PF00582">
    <property type="entry name" value="Usp"/>
    <property type="match status" value="2"/>
</dbReference>
<sequence length="296" mass="31987">MHPTAPVIAATDFSPQARQAAERAARLAHENGAPLALVHVLPGDTLEALRAWLGSDTAPERAMHDEARAALAIQAADLKARRHVEPAVVCRSGPVLDEILREAEARDASLLVLGARGSGFLRRLVLGSTAERLMRRSAKPLLVVRQAPHEPYRRVLVAVDFSPWSKAAVALAHRVAPHAQLVLMAAFEVPFGEKLRYAGVDDATVERYREAARQEATRRVHALAEDCGLRAAQWTPRVLEGDASLRIVEQEAELGCDLVVLGKHGRSASVDLLLGSTTRHVLAEGSADVLVSTVRD</sequence>
<comment type="similarity">
    <text evidence="1">Belongs to the universal stress protein A family.</text>
</comment>
<dbReference type="Proteomes" id="UP000295106">
    <property type="component" value="Unassembled WGS sequence"/>
</dbReference>
<reference evidence="3 4" key="1">
    <citation type="submission" date="2019-03" db="EMBL/GenBank/DDBJ databases">
        <title>Genomic Encyclopedia of Type Strains, Phase IV (KMG-IV): sequencing the most valuable type-strain genomes for metagenomic binning, comparative biology and taxonomic classification.</title>
        <authorList>
            <person name="Goeker M."/>
        </authorList>
    </citation>
    <scope>NUCLEOTIDE SEQUENCE [LARGE SCALE GENOMIC DNA]</scope>
    <source>
        <strain evidence="3 4">DSM 1709</strain>
    </source>
</reference>
<organism evidence="3 4">
    <name type="scientific">Rubrivivax gelatinosus</name>
    <name type="common">Rhodocyclus gelatinosus</name>
    <name type="synonym">Rhodopseudomonas gelatinosa</name>
    <dbReference type="NCBI Taxonomy" id="28068"/>
    <lineage>
        <taxon>Bacteria</taxon>
        <taxon>Pseudomonadati</taxon>
        <taxon>Pseudomonadota</taxon>
        <taxon>Betaproteobacteria</taxon>
        <taxon>Burkholderiales</taxon>
        <taxon>Sphaerotilaceae</taxon>
        <taxon>Rubrivivax</taxon>
    </lineage>
</organism>
<evidence type="ECO:0000256" key="1">
    <source>
        <dbReference type="ARBA" id="ARBA00008791"/>
    </source>
</evidence>
<feature type="domain" description="UspA" evidence="2">
    <location>
        <begin position="152"/>
        <end position="291"/>
    </location>
</feature>
<proteinExistence type="inferred from homology"/>
<dbReference type="InterPro" id="IPR014729">
    <property type="entry name" value="Rossmann-like_a/b/a_fold"/>
</dbReference>
<dbReference type="PANTHER" id="PTHR46268:SF15">
    <property type="entry name" value="UNIVERSAL STRESS PROTEIN HP_0031"/>
    <property type="match status" value="1"/>
</dbReference>
<gene>
    <name evidence="3" type="ORF">EV684_108156</name>
</gene>
<name>A0A4R2M9Y5_RUBGE</name>
<protein>
    <submittedName>
        <fullName evidence="3">Nucleotide-binding universal stress UspA family protein</fullName>
    </submittedName>
</protein>
<dbReference type="AlphaFoldDB" id="A0A4R2M9Y5"/>
<feature type="domain" description="UspA" evidence="2">
    <location>
        <begin position="7"/>
        <end position="145"/>
    </location>
</feature>
<dbReference type="Gene3D" id="3.40.50.620">
    <property type="entry name" value="HUPs"/>
    <property type="match status" value="2"/>
</dbReference>
<dbReference type="InterPro" id="IPR006016">
    <property type="entry name" value="UspA"/>
</dbReference>
<dbReference type="GeneID" id="99683902"/>